<gene>
    <name evidence="1" type="ORF">CDAR_278021</name>
</gene>
<proteinExistence type="predicted"/>
<keyword evidence="2" id="KW-1185">Reference proteome</keyword>
<dbReference type="AlphaFoldDB" id="A0AAV4UAS6"/>
<comment type="caution">
    <text evidence="1">The sequence shown here is derived from an EMBL/GenBank/DDBJ whole genome shotgun (WGS) entry which is preliminary data.</text>
</comment>
<evidence type="ECO:0000313" key="1">
    <source>
        <dbReference type="EMBL" id="GIY54847.1"/>
    </source>
</evidence>
<evidence type="ECO:0000313" key="2">
    <source>
        <dbReference type="Proteomes" id="UP001054837"/>
    </source>
</evidence>
<reference evidence="1 2" key="1">
    <citation type="submission" date="2021-06" db="EMBL/GenBank/DDBJ databases">
        <title>Caerostris darwini draft genome.</title>
        <authorList>
            <person name="Kono N."/>
            <person name="Arakawa K."/>
        </authorList>
    </citation>
    <scope>NUCLEOTIDE SEQUENCE [LARGE SCALE GENOMIC DNA]</scope>
</reference>
<name>A0AAV4UAS6_9ARAC</name>
<organism evidence="1 2">
    <name type="scientific">Caerostris darwini</name>
    <dbReference type="NCBI Taxonomy" id="1538125"/>
    <lineage>
        <taxon>Eukaryota</taxon>
        <taxon>Metazoa</taxon>
        <taxon>Ecdysozoa</taxon>
        <taxon>Arthropoda</taxon>
        <taxon>Chelicerata</taxon>
        <taxon>Arachnida</taxon>
        <taxon>Araneae</taxon>
        <taxon>Araneomorphae</taxon>
        <taxon>Entelegynae</taxon>
        <taxon>Araneoidea</taxon>
        <taxon>Araneidae</taxon>
        <taxon>Caerostris</taxon>
    </lineage>
</organism>
<accession>A0AAV4UAS6</accession>
<dbReference type="EMBL" id="BPLQ01010982">
    <property type="protein sequence ID" value="GIY54847.1"/>
    <property type="molecule type" value="Genomic_DNA"/>
</dbReference>
<protein>
    <submittedName>
        <fullName evidence="1">Uncharacterized protein</fullName>
    </submittedName>
</protein>
<sequence>MLWTIKIRTQRDRKSSPYLMLKRLSKNKIQKGTTAKMTVICLSKPILSLHGSFHVVEDFGGSVSSSALGRCYFGSLWENYAIRTRGTSCLLQKMDEKC</sequence>
<dbReference type="Proteomes" id="UP001054837">
    <property type="component" value="Unassembled WGS sequence"/>
</dbReference>